<keyword evidence="2" id="KW-1185">Reference proteome</keyword>
<dbReference type="HOGENOM" id="CLU_2981157_0_0_1"/>
<dbReference type="InParanoid" id="E9HIQ8"/>
<reference evidence="1 2" key="1">
    <citation type="journal article" date="2011" name="Science">
        <title>The ecoresponsive genome of Daphnia pulex.</title>
        <authorList>
            <person name="Colbourne J.K."/>
            <person name="Pfrender M.E."/>
            <person name="Gilbert D."/>
            <person name="Thomas W.K."/>
            <person name="Tucker A."/>
            <person name="Oakley T.H."/>
            <person name="Tokishita S."/>
            <person name="Aerts A."/>
            <person name="Arnold G.J."/>
            <person name="Basu M.K."/>
            <person name="Bauer D.J."/>
            <person name="Caceres C.E."/>
            <person name="Carmel L."/>
            <person name="Casola C."/>
            <person name="Choi J.H."/>
            <person name="Detter J.C."/>
            <person name="Dong Q."/>
            <person name="Dusheyko S."/>
            <person name="Eads B.D."/>
            <person name="Frohlich T."/>
            <person name="Geiler-Samerotte K.A."/>
            <person name="Gerlach D."/>
            <person name="Hatcher P."/>
            <person name="Jogdeo S."/>
            <person name="Krijgsveld J."/>
            <person name="Kriventseva E.V."/>
            <person name="Kultz D."/>
            <person name="Laforsch C."/>
            <person name="Lindquist E."/>
            <person name="Lopez J."/>
            <person name="Manak J.R."/>
            <person name="Muller J."/>
            <person name="Pangilinan J."/>
            <person name="Patwardhan R.P."/>
            <person name="Pitluck S."/>
            <person name="Pritham E.J."/>
            <person name="Rechtsteiner A."/>
            <person name="Rho M."/>
            <person name="Rogozin I.B."/>
            <person name="Sakarya O."/>
            <person name="Salamov A."/>
            <person name="Schaack S."/>
            <person name="Shapiro H."/>
            <person name="Shiga Y."/>
            <person name="Skalitzky C."/>
            <person name="Smith Z."/>
            <person name="Souvorov A."/>
            <person name="Sung W."/>
            <person name="Tang Z."/>
            <person name="Tsuchiya D."/>
            <person name="Tu H."/>
            <person name="Vos H."/>
            <person name="Wang M."/>
            <person name="Wolf Y.I."/>
            <person name="Yamagata H."/>
            <person name="Yamada T."/>
            <person name="Ye Y."/>
            <person name="Shaw J.R."/>
            <person name="Andrews J."/>
            <person name="Crease T.J."/>
            <person name="Tang H."/>
            <person name="Lucas S.M."/>
            <person name="Robertson H.M."/>
            <person name="Bork P."/>
            <person name="Koonin E.V."/>
            <person name="Zdobnov E.M."/>
            <person name="Grigoriev I.V."/>
            <person name="Lynch M."/>
            <person name="Boore J.L."/>
        </authorList>
    </citation>
    <scope>NUCLEOTIDE SEQUENCE [LARGE SCALE GENOMIC DNA]</scope>
</reference>
<dbReference type="KEGG" id="dpx:DAPPUDRAFT_260216"/>
<evidence type="ECO:0000313" key="2">
    <source>
        <dbReference type="Proteomes" id="UP000000305"/>
    </source>
</evidence>
<dbReference type="Proteomes" id="UP000000305">
    <property type="component" value="Unassembled WGS sequence"/>
</dbReference>
<dbReference type="AlphaFoldDB" id="E9HIQ8"/>
<dbReference type="EMBL" id="GL732656">
    <property type="protein sequence ID" value="EFX68396.1"/>
    <property type="molecule type" value="Genomic_DNA"/>
</dbReference>
<sequence>MDIQLACKMEIPVVFELESKMELLNQDYSKFNGKCKVLKEVDISEVPCESDSKVDISS</sequence>
<accession>E9HIQ8</accession>
<protein>
    <submittedName>
        <fullName evidence="1">Uncharacterized protein</fullName>
    </submittedName>
</protein>
<organism evidence="1 2">
    <name type="scientific">Daphnia pulex</name>
    <name type="common">Water flea</name>
    <dbReference type="NCBI Taxonomy" id="6669"/>
    <lineage>
        <taxon>Eukaryota</taxon>
        <taxon>Metazoa</taxon>
        <taxon>Ecdysozoa</taxon>
        <taxon>Arthropoda</taxon>
        <taxon>Crustacea</taxon>
        <taxon>Branchiopoda</taxon>
        <taxon>Diplostraca</taxon>
        <taxon>Cladocera</taxon>
        <taxon>Anomopoda</taxon>
        <taxon>Daphniidae</taxon>
        <taxon>Daphnia</taxon>
    </lineage>
</organism>
<evidence type="ECO:0000313" key="1">
    <source>
        <dbReference type="EMBL" id="EFX68396.1"/>
    </source>
</evidence>
<gene>
    <name evidence="1" type="ORF">DAPPUDRAFT_260216</name>
</gene>
<name>E9HIQ8_DAPPU</name>
<proteinExistence type="predicted"/>